<evidence type="ECO:0008006" key="2">
    <source>
        <dbReference type="Google" id="ProtNLM"/>
    </source>
</evidence>
<sequence length="105" mass="11545">MKKILIYILLLANLGAGLAFAWDSHPEGVVGHDTVVIDWPTVAGHDHSDDDLDHADHCCHGAAHLVGLIFSQGALLAARSDYEFFMFSRTPNIRYISPLLRPPIV</sequence>
<protein>
    <recommendedName>
        <fullName evidence="2">DUF2946 domain-containing protein</fullName>
    </recommendedName>
</protein>
<organism evidence="1">
    <name type="scientific">hydrothermal vent metagenome</name>
    <dbReference type="NCBI Taxonomy" id="652676"/>
    <lineage>
        <taxon>unclassified sequences</taxon>
        <taxon>metagenomes</taxon>
        <taxon>ecological metagenomes</taxon>
    </lineage>
</organism>
<gene>
    <name evidence="1" type="ORF">MNBD_GAMMA16-610</name>
</gene>
<proteinExistence type="predicted"/>
<dbReference type="AlphaFoldDB" id="A0A3B0ZZY3"/>
<name>A0A3B0ZZY3_9ZZZZ</name>
<reference evidence="1" key="1">
    <citation type="submission" date="2018-06" db="EMBL/GenBank/DDBJ databases">
        <authorList>
            <person name="Zhirakovskaya E."/>
        </authorList>
    </citation>
    <scope>NUCLEOTIDE SEQUENCE</scope>
</reference>
<accession>A0A3B0ZZY3</accession>
<dbReference type="EMBL" id="UOFO01000109">
    <property type="protein sequence ID" value="VAW87044.1"/>
    <property type="molecule type" value="Genomic_DNA"/>
</dbReference>
<evidence type="ECO:0000313" key="1">
    <source>
        <dbReference type="EMBL" id="VAW87044.1"/>
    </source>
</evidence>